<keyword evidence="1" id="KW-0732">Signal</keyword>
<keyword evidence="3" id="KW-1185">Reference proteome</keyword>
<evidence type="ECO:0000256" key="1">
    <source>
        <dbReference type="SAM" id="SignalP"/>
    </source>
</evidence>
<reference evidence="2 3" key="1">
    <citation type="submission" date="2019-06" db="EMBL/GenBank/DDBJ databases">
        <title>A complete genome sequence for Luteibacter pinisoli MAH-14.</title>
        <authorList>
            <person name="Baltrus D.A."/>
        </authorList>
    </citation>
    <scope>NUCLEOTIDE SEQUENCE [LARGE SCALE GENOMIC DNA]</scope>
    <source>
        <strain evidence="2 3">MAH-14</strain>
    </source>
</reference>
<organism evidence="2 3">
    <name type="scientific">Luteibacter pinisoli</name>
    <dbReference type="NCBI Taxonomy" id="2589080"/>
    <lineage>
        <taxon>Bacteria</taxon>
        <taxon>Pseudomonadati</taxon>
        <taxon>Pseudomonadota</taxon>
        <taxon>Gammaproteobacteria</taxon>
        <taxon>Lysobacterales</taxon>
        <taxon>Rhodanobacteraceae</taxon>
        <taxon>Luteibacter</taxon>
    </lineage>
</organism>
<gene>
    <name evidence="2" type="ORF">FIV34_13025</name>
</gene>
<dbReference type="EMBL" id="CP041046">
    <property type="protein sequence ID" value="QDE40073.1"/>
    <property type="molecule type" value="Genomic_DNA"/>
</dbReference>
<dbReference type="RefSeq" id="WP_139983435.1">
    <property type="nucleotide sequence ID" value="NZ_CP041046.1"/>
</dbReference>
<dbReference type="KEGG" id="lpy:FIV34_13025"/>
<dbReference type="Proteomes" id="UP000316093">
    <property type="component" value="Chromosome"/>
</dbReference>
<proteinExistence type="predicted"/>
<dbReference type="AlphaFoldDB" id="A0A4Y5Z714"/>
<protein>
    <submittedName>
        <fullName evidence="2">Uncharacterized protein</fullName>
    </submittedName>
</protein>
<sequence length="134" mass="14411">MTPSARILLALAVAATMAGPALARHDDPATELAKIKEGRIAGTPQRCISLPQVFNTQVIDKTTIAYRIGSTYYVSQLRSGAEALNSDDVMVTKTFGSQLCELDSVRMVDRYGGGLRGFAVLGPFIPYKPAPKDH</sequence>
<feature type="signal peptide" evidence="1">
    <location>
        <begin position="1"/>
        <end position="23"/>
    </location>
</feature>
<dbReference type="OrthoDB" id="5956991at2"/>
<name>A0A4Y5Z714_9GAMM</name>
<accession>A0A4Y5Z714</accession>
<evidence type="ECO:0000313" key="3">
    <source>
        <dbReference type="Proteomes" id="UP000316093"/>
    </source>
</evidence>
<feature type="chain" id="PRO_5021318550" evidence="1">
    <location>
        <begin position="24"/>
        <end position="134"/>
    </location>
</feature>
<evidence type="ECO:0000313" key="2">
    <source>
        <dbReference type="EMBL" id="QDE40073.1"/>
    </source>
</evidence>